<reference evidence="10" key="1">
    <citation type="journal article" date="2012" name="PLoS ONE">
        <title>Gene sets for utilization of primary and secondary nutrition supplies in the distal gut of endangered iberian lynx.</title>
        <authorList>
            <person name="Alcaide M."/>
            <person name="Messina E."/>
            <person name="Richter M."/>
            <person name="Bargiela R."/>
            <person name="Peplies J."/>
            <person name="Huws S.A."/>
            <person name="Newbold C.J."/>
            <person name="Golyshin P.N."/>
            <person name="Simon M.A."/>
            <person name="Lopez G."/>
            <person name="Yakimov M.M."/>
            <person name="Ferrer M."/>
        </authorList>
    </citation>
    <scope>NUCLEOTIDE SEQUENCE</scope>
</reference>
<dbReference type="Pfam" id="PF02768">
    <property type="entry name" value="DNA_pol3_beta_3"/>
    <property type="match status" value="1"/>
</dbReference>
<evidence type="ECO:0000256" key="3">
    <source>
        <dbReference type="ARBA" id="ARBA00022490"/>
    </source>
</evidence>
<dbReference type="PANTHER" id="PTHR30478">
    <property type="entry name" value="DNA POLYMERASE III SUBUNIT BETA"/>
    <property type="match status" value="1"/>
</dbReference>
<feature type="domain" description="DNA polymerase III beta sliding clamp C-terminal" evidence="9">
    <location>
        <begin position="15"/>
        <end position="132"/>
    </location>
</feature>
<dbReference type="InterPro" id="IPR046938">
    <property type="entry name" value="DNA_clamp_sf"/>
</dbReference>
<dbReference type="PANTHER" id="PTHR30478:SF0">
    <property type="entry name" value="BETA SLIDING CLAMP"/>
    <property type="match status" value="1"/>
</dbReference>
<evidence type="ECO:0000256" key="5">
    <source>
        <dbReference type="ARBA" id="ARBA00022695"/>
    </source>
</evidence>
<dbReference type="GO" id="GO:0005737">
    <property type="term" value="C:cytoplasm"/>
    <property type="evidence" value="ECO:0007669"/>
    <property type="project" value="UniProtKB-SubCell"/>
</dbReference>
<dbReference type="Gene3D" id="3.70.10.10">
    <property type="match status" value="1"/>
</dbReference>
<evidence type="ECO:0000256" key="8">
    <source>
        <dbReference type="ARBA" id="ARBA00023125"/>
    </source>
</evidence>
<name>J9G8X3_9ZZZZ</name>
<comment type="caution">
    <text evidence="10">The sequence shown here is derived from an EMBL/GenBank/DDBJ whole genome shotgun (WGS) entry which is preliminary data.</text>
</comment>
<evidence type="ECO:0000256" key="4">
    <source>
        <dbReference type="ARBA" id="ARBA00022679"/>
    </source>
</evidence>
<dbReference type="GO" id="GO:0003887">
    <property type="term" value="F:DNA-directed DNA polymerase activity"/>
    <property type="evidence" value="ECO:0007669"/>
    <property type="project" value="UniProtKB-KW"/>
</dbReference>
<evidence type="ECO:0000256" key="6">
    <source>
        <dbReference type="ARBA" id="ARBA00022705"/>
    </source>
</evidence>
<proteinExistence type="inferred from homology"/>
<organism evidence="10">
    <name type="scientific">gut metagenome</name>
    <dbReference type="NCBI Taxonomy" id="749906"/>
    <lineage>
        <taxon>unclassified sequences</taxon>
        <taxon>metagenomes</taxon>
        <taxon>organismal metagenomes</taxon>
    </lineage>
</organism>
<dbReference type="GO" id="GO:0006271">
    <property type="term" value="P:DNA strand elongation involved in DNA replication"/>
    <property type="evidence" value="ECO:0007669"/>
    <property type="project" value="TreeGrafter"/>
</dbReference>
<dbReference type="EMBL" id="AMCI01005550">
    <property type="protein sequence ID" value="EJW95919.1"/>
    <property type="molecule type" value="Genomic_DNA"/>
</dbReference>
<keyword evidence="5" id="KW-0548">Nucleotidyltransferase</keyword>
<evidence type="ECO:0000256" key="7">
    <source>
        <dbReference type="ARBA" id="ARBA00022932"/>
    </source>
</evidence>
<dbReference type="GO" id="GO:0008408">
    <property type="term" value="F:3'-5' exonuclease activity"/>
    <property type="evidence" value="ECO:0007669"/>
    <property type="project" value="InterPro"/>
</dbReference>
<keyword evidence="4" id="KW-0808">Transferase</keyword>
<evidence type="ECO:0000313" key="10">
    <source>
        <dbReference type="EMBL" id="EJW95919.1"/>
    </source>
</evidence>
<keyword evidence="6" id="KW-0235">DNA replication</keyword>
<dbReference type="GO" id="GO:0009360">
    <property type="term" value="C:DNA polymerase III complex"/>
    <property type="evidence" value="ECO:0007669"/>
    <property type="project" value="InterPro"/>
</dbReference>
<dbReference type="CDD" id="cd00140">
    <property type="entry name" value="beta_clamp"/>
    <property type="match status" value="1"/>
</dbReference>
<evidence type="ECO:0000259" key="9">
    <source>
        <dbReference type="Pfam" id="PF02768"/>
    </source>
</evidence>
<protein>
    <submittedName>
        <fullName evidence="10">DNA polymerase III, beta subunit</fullName>
    </submittedName>
</protein>
<keyword evidence="8" id="KW-0238">DNA-binding</keyword>
<comment type="similarity">
    <text evidence="2">Belongs to the beta sliding clamp family.</text>
</comment>
<evidence type="ECO:0000256" key="1">
    <source>
        <dbReference type="ARBA" id="ARBA00004496"/>
    </source>
</evidence>
<dbReference type="InterPro" id="IPR022635">
    <property type="entry name" value="DNA_polIII_beta_C"/>
</dbReference>
<dbReference type="GO" id="GO:0003677">
    <property type="term" value="F:DNA binding"/>
    <property type="evidence" value="ECO:0007669"/>
    <property type="project" value="UniProtKB-KW"/>
</dbReference>
<dbReference type="AlphaFoldDB" id="J9G8X3"/>
<dbReference type="InterPro" id="IPR001001">
    <property type="entry name" value="DNA_polIII_beta"/>
</dbReference>
<gene>
    <name evidence="10" type="ORF">EVA_15978</name>
</gene>
<keyword evidence="7" id="KW-0239">DNA-directed DNA polymerase</keyword>
<comment type="subcellular location">
    <subcellularLocation>
        <location evidence="1">Cytoplasm</location>
    </subcellularLocation>
</comment>
<keyword evidence="3" id="KW-0963">Cytoplasm</keyword>
<evidence type="ECO:0000256" key="2">
    <source>
        <dbReference type="ARBA" id="ARBA00010752"/>
    </source>
</evidence>
<sequence length="141" mass="16020">MICRLTDGKYPNYRMVIPQNNPNIVTVNRAALISVLRRVMVCANPSSILVKFQLENSTMKISSQDMEYGKSAEETMFCDYSNAPMRIAFKGSTLLDLIQNIEADEIKFELSDPSRAGLIMPFKQKENEEVIMLIMPSIFTD</sequence>
<dbReference type="SUPFAM" id="SSF55979">
    <property type="entry name" value="DNA clamp"/>
    <property type="match status" value="1"/>
</dbReference>
<accession>J9G8X3</accession>